<feature type="transmembrane region" description="Helical" evidence="1">
    <location>
        <begin position="44"/>
        <end position="68"/>
    </location>
</feature>
<comment type="caution">
    <text evidence="2">The sequence shown here is derived from an EMBL/GenBank/DDBJ whole genome shotgun (WGS) entry which is preliminary data.</text>
</comment>
<sequence>MADWAPVFIGLVLFILLSPGLLFQIPGKGRIIEFGNFHTSGLSILIHAIIYFTLIAILLLAVGVHVYLG</sequence>
<evidence type="ECO:0000313" key="2">
    <source>
        <dbReference type="EMBL" id="KAG2557713.1"/>
    </source>
</evidence>
<dbReference type="EMBL" id="CM029051">
    <property type="protein sequence ID" value="KAG2562007.1"/>
    <property type="molecule type" value="Genomic_DNA"/>
</dbReference>
<dbReference type="Proteomes" id="UP000823388">
    <property type="component" value="Chromosome 8K"/>
</dbReference>
<reference evidence="2" key="1">
    <citation type="submission" date="2020-05" db="EMBL/GenBank/DDBJ databases">
        <title>WGS assembly of Panicum virgatum.</title>
        <authorList>
            <person name="Lovell J.T."/>
            <person name="Jenkins J."/>
            <person name="Shu S."/>
            <person name="Juenger T.E."/>
            <person name="Schmutz J."/>
        </authorList>
    </citation>
    <scope>NUCLEOTIDE SEQUENCE</scope>
    <source>
        <strain evidence="2">AP13</strain>
    </source>
</reference>
<evidence type="ECO:0008006" key="5">
    <source>
        <dbReference type="Google" id="ProtNLM"/>
    </source>
</evidence>
<dbReference type="Proteomes" id="UP000823388">
    <property type="component" value="Chromosome 8N"/>
</dbReference>
<evidence type="ECO:0000313" key="4">
    <source>
        <dbReference type="Proteomes" id="UP000823388"/>
    </source>
</evidence>
<accession>A0A8T0P7F8</accession>
<protein>
    <recommendedName>
        <fullName evidence="5">Transmembrane protein</fullName>
    </recommendedName>
</protein>
<evidence type="ECO:0000256" key="1">
    <source>
        <dbReference type="SAM" id="Phobius"/>
    </source>
</evidence>
<dbReference type="Pfam" id="PF11820">
    <property type="entry name" value="DUF3339"/>
    <property type="match status" value="1"/>
</dbReference>
<name>A0A8T0P7F8_PANVG</name>
<dbReference type="AlphaFoldDB" id="A0A8T0P7F8"/>
<keyword evidence="1" id="KW-0472">Membrane</keyword>
<feature type="transmembrane region" description="Helical" evidence="1">
    <location>
        <begin position="6"/>
        <end position="23"/>
    </location>
</feature>
<keyword evidence="1" id="KW-1133">Transmembrane helix</keyword>
<dbReference type="PANTHER" id="PTHR33128:SF55">
    <property type="entry name" value="TRANSMEMBRANE PROTEIN"/>
    <property type="match status" value="1"/>
</dbReference>
<dbReference type="EMBL" id="CM029052">
    <property type="protein sequence ID" value="KAG2557713.1"/>
    <property type="molecule type" value="Genomic_DNA"/>
</dbReference>
<dbReference type="OrthoDB" id="652307at2759"/>
<dbReference type="InterPro" id="IPR021775">
    <property type="entry name" value="DUF3339"/>
</dbReference>
<organism evidence="2 4">
    <name type="scientific">Panicum virgatum</name>
    <name type="common">Blackwell switchgrass</name>
    <dbReference type="NCBI Taxonomy" id="38727"/>
    <lineage>
        <taxon>Eukaryota</taxon>
        <taxon>Viridiplantae</taxon>
        <taxon>Streptophyta</taxon>
        <taxon>Embryophyta</taxon>
        <taxon>Tracheophyta</taxon>
        <taxon>Spermatophyta</taxon>
        <taxon>Magnoliopsida</taxon>
        <taxon>Liliopsida</taxon>
        <taxon>Poales</taxon>
        <taxon>Poaceae</taxon>
        <taxon>PACMAD clade</taxon>
        <taxon>Panicoideae</taxon>
        <taxon>Panicodae</taxon>
        <taxon>Paniceae</taxon>
        <taxon>Panicinae</taxon>
        <taxon>Panicum</taxon>
        <taxon>Panicum sect. Hiantes</taxon>
    </lineage>
</organism>
<keyword evidence="4" id="KW-1185">Reference proteome</keyword>
<evidence type="ECO:0000313" key="3">
    <source>
        <dbReference type="EMBL" id="KAG2562007.1"/>
    </source>
</evidence>
<gene>
    <name evidence="3" type="ORF">PVAP13_8KG146401</name>
    <name evidence="2" type="ORF">PVAP13_8NG253300</name>
</gene>
<dbReference type="PANTHER" id="PTHR33128">
    <property type="entry name" value="OS05G0103400 PROTEIN"/>
    <property type="match status" value="1"/>
</dbReference>
<proteinExistence type="predicted"/>
<keyword evidence="1" id="KW-0812">Transmembrane</keyword>